<dbReference type="InterPro" id="IPR042226">
    <property type="entry name" value="eFR1_2_sf"/>
</dbReference>
<evidence type="ECO:0000256" key="4">
    <source>
        <dbReference type="ARBA" id="ARBA00022490"/>
    </source>
</evidence>
<keyword evidence="5 6" id="KW-0479">Metal-binding</keyword>
<dbReference type="Pfam" id="PF26356">
    <property type="entry name" value="Pelota_N"/>
    <property type="match status" value="1"/>
</dbReference>
<dbReference type="NCBIfam" id="TIGR00111">
    <property type="entry name" value="pelota"/>
    <property type="match status" value="1"/>
</dbReference>
<dbReference type="GO" id="GO:0070651">
    <property type="term" value="P:nonfunctional rRNA decay"/>
    <property type="evidence" value="ECO:0007669"/>
    <property type="project" value="TreeGrafter"/>
</dbReference>
<dbReference type="FunFam" id="3.30.1330.30:FF:000008">
    <property type="entry name" value="Protein pelota homolog"/>
    <property type="match status" value="1"/>
</dbReference>
<dbReference type="PANTHER" id="PTHR10853:SF0">
    <property type="entry name" value="PROTEIN PELOTA HOMOLOG"/>
    <property type="match status" value="1"/>
</dbReference>
<comment type="function">
    <text evidence="6">Component of the Dom34-Hbs1 complex, a complex that recognizes stalled ribosomes and triggers the No-Go Decay (NGD) pathway (PubMed:20890290). In the Dom34-Hbs1 complex, dom34 recognizes ribosomes stalled at the 3' end of an mRNA and engages stalled ribosomes by destabilizing mRNA in the mRNA channel. Following ribosome-binding, the Dom34-Hbs1 complex promotes the disassembly of stalled ribosomes, followed by degradation of damaged mRNAs as part of the NGD pathway.</text>
</comment>
<dbReference type="InterPro" id="IPR058547">
    <property type="entry name" value="Pelota_N"/>
</dbReference>
<dbReference type="Gene3D" id="2.30.30.870">
    <property type="entry name" value="Pelota, domain A"/>
    <property type="match status" value="1"/>
</dbReference>
<dbReference type="InterPro" id="IPR005141">
    <property type="entry name" value="eRF1_2"/>
</dbReference>
<dbReference type="Gene3D" id="3.30.420.60">
    <property type="entry name" value="eRF1 domain 2"/>
    <property type="match status" value="1"/>
</dbReference>
<dbReference type="SUPFAM" id="SSF53137">
    <property type="entry name" value="Translational machinery components"/>
    <property type="match status" value="1"/>
</dbReference>
<organism evidence="9 10">
    <name type="scientific">Tuber aestivum</name>
    <name type="common">summer truffle</name>
    <dbReference type="NCBI Taxonomy" id="59557"/>
    <lineage>
        <taxon>Eukaryota</taxon>
        <taxon>Fungi</taxon>
        <taxon>Dikarya</taxon>
        <taxon>Ascomycota</taxon>
        <taxon>Pezizomycotina</taxon>
        <taxon>Pezizomycetes</taxon>
        <taxon>Pezizales</taxon>
        <taxon>Tuberaceae</taxon>
        <taxon>Tuber</taxon>
    </lineage>
</organism>
<evidence type="ECO:0000256" key="1">
    <source>
        <dbReference type="ARBA" id="ARBA00001968"/>
    </source>
</evidence>
<dbReference type="SUPFAM" id="SSF55315">
    <property type="entry name" value="L30e-like"/>
    <property type="match status" value="1"/>
</dbReference>
<accession>A0A292Q550</accession>
<dbReference type="AlphaFoldDB" id="A0A292Q550"/>
<dbReference type="GO" id="GO:0070966">
    <property type="term" value="P:nuclear-transcribed mRNA catabolic process, no-go decay"/>
    <property type="evidence" value="ECO:0007669"/>
    <property type="project" value="InterPro"/>
</dbReference>
<evidence type="ECO:0000313" key="10">
    <source>
        <dbReference type="Proteomes" id="UP001412239"/>
    </source>
</evidence>
<dbReference type="InterPro" id="IPR038069">
    <property type="entry name" value="Pelota/DOM34_N"/>
</dbReference>
<keyword evidence="10" id="KW-1185">Reference proteome</keyword>
<feature type="compositionally biased region" description="Acidic residues" evidence="7">
    <location>
        <begin position="390"/>
        <end position="401"/>
    </location>
</feature>
<evidence type="ECO:0000256" key="7">
    <source>
        <dbReference type="SAM" id="MobiDB-lite"/>
    </source>
</evidence>
<feature type="domain" description="eRF1/Pelota-like N-terminal" evidence="8">
    <location>
        <begin position="1"/>
        <end position="130"/>
    </location>
</feature>
<protein>
    <recommendedName>
        <fullName evidence="6">Protein DOM34 homolog</fullName>
    </recommendedName>
</protein>
<dbReference type="SMART" id="SM01194">
    <property type="entry name" value="eRF1_1"/>
    <property type="match status" value="1"/>
</dbReference>
<dbReference type="FunFam" id="2.30.30.870:FF:000001">
    <property type="entry name" value="Protein pelota homolog"/>
    <property type="match status" value="1"/>
</dbReference>
<sequence>MRLIKKSIERDMSGLVTLYPEEPEDMWHAFNLIRPNDIVRAPAVRRVTTESRTGSTNSQRVHTTLTVSVRKIDFDAQAGQLHINGQVTEENKIVSVGAFHTLDLELHRNFTLIKSEWDSVTLGVVKEACDAGERAEIGAVVLQEGFANVCFITEYMTVLRQRIEVPVPRKRVGSTTSYEKVIFTLPIMCLLAKRDQGLQKFYDIVYQSITRHFDFSALKVILLASPGFVADGLKDYIFLTALQTDYKPILHSKKKFVTVHCSTGHIHSLNEVLKSPEVAATLADTKFAKETKAMENFFEMMEKDEFRAWYGPKEVERAVDKGAVGTLLVSNSLFRSNNVAERRKYVRMVEEVRKGGGTSLVLSSIHESGVRLDGLGGIAAILTFPLHDLDESDTEEEETGGGDEKGKWEEKVAA</sequence>
<dbReference type="EMBL" id="LN890957">
    <property type="protein sequence ID" value="CUS14564.1"/>
    <property type="molecule type" value="Genomic_DNA"/>
</dbReference>
<dbReference type="InterPro" id="IPR004405">
    <property type="entry name" value="TF_pelota"/>
</dbReference>
<proteinExistence type="inferred from homology"/>
<dbReference type="InterPro" id="IPR005140">
    <property type="entry name" value="eRF1_Pelota-like_N"/>
</dbReference>
<comment type="subcellular location">
    <subcellularLocation>
        <location evidence="2 6">Cytoplasm</location>
    </subcellularLocation>
</comment>
<evidence type="ECO:0000256" key="2">
    <source>
        <dbReference type="ARBA" id="ARBA00004496"/>
    </source>
</evidence>
<dbReference type="Proteomes" id="UP001412239">
    <property type="component" value="Unassembled WGS sequence"/>
</dbReference>
<feature type="compositionally biased region" description="Basic and acidic residues" evidence="7">
    <location>
        <begin position="402"/>
        <end position="414"/>
    </location>
</feature>
<dbReference type="GO" id="GO:0070481">
    <property type="term" value="P:nuclear-transcribed mRNA catabolic process, non-stop decay"/>
    <property type="evidence" value="ECO:0007669"/>
    <property type="project" value="InterPro"/>
</dbReference>
<dbReference type="GO" id="GO:0032790">
    <property type="term" value="P:ribosome disassembly"/>
    <property type="evidence" value="ECO:0007669"/>
    <property type="project" value="TreeGrafter"/>
</dbReference>
<dbReference type="Pfam" id="PF03465">
    <property type="entry name" value="eRF1_3"/>
    <property type="match status" value="1"/>
</dbReference>
<evidence type="ECO:0000256" key="6">
    <source>
        <dbReference type="RuleBase" id="RU362019"/>
    </source>
</evidence>
<dbReference type="GO" id="GO:0071025">
    <property type="term" value="P:RNA surveillance"/>
    <property type="evidence" value="ECO:0007669"/>
    <property type="project" value="InterPro"/>
</dbReference>
<comment type="similarity">
    <text evidence="3 6">Belongs to the eukaryotic release factor 1 family. Pelota subfamily.</text>
</comment>
<dbReference type="GO" id="GO:0005737">
    <property type="term" value="C:cytoplasm"/>
    <property type="evidence" value="ECO:0007669"/>
    <property type="project" value="UniProtKB-SubCell"/>
</dbReference>
<dbReference type="InterPro" id="IPR005142">
    <property type="entry name" value="eRF1_3"/>
</dbReference>
<feature type="region of interest" description="Disordered" evidence="7">
    <location>
        <begin position="389"/>
        <end position="414"/>
    </location>
</feature>
<comment type="cofactor">
    <cofactor evidence="1 6">
        <name>a divalent metal cation</name>
        <dbReference type="ChEBI" id="CHEBI:60240"/>
    </cofactor>
</comment>
<keyword evidence="4 6" id="KW-0963">Cytoplasm</keyword>
<dbReference type="SUPFAM" id="SSF159065">
    <property type="entry name" value="Dom34/Pelota N-terminal domain-like"/>
    <property type="match status" value="1"/>
</dbReference>
<dbReference type="Gene3D" id="3.30.1330.30">
    <property type="match status" value="1"/>
</dbReference>
<evidence type="ECO:0000259" key="8">
    <source>
        <dbReference type="SMART" id="SM01194"/>
    </source>
</evidence>
<evidence type="ECO:0000313" key="9">
    <source>
        <dbReference type="EMBL" id="CUS14564.1"/>
    </source>
</evidence>
<gene>
    <name evidence="9" type="ORF">GSTUAT00001295001</name>
</gene>
<dbReference type="PANTHER" id="PTHR10853">
    <property type="entry name" value="PELOTA"/>
    <property type="match status" value="1"/>
</dbReference>
<dbReference type="GO" id="GO:0046872">
    <property type="term" value="F:metal ion binding"/>
    <property type="evidence" value="ECO:0007669"/>
    <property type="project" value="UniProtKB-KW"/>
</dbReference>
<dbReference type="Pfam" id="PF03464">
    <property type="entry name" value="eRF1_2"/>
    <property type="match status" value="1"/>
</dbReference>
<evidence type="ECO:0000256" key="5">
    <source>
        <dbReference type="ARBA" id="ARBA00022723"/>
    </source>
</evidence>
<evidence type="ECO:0000256" key="3">
    <source>
        <dbReference type="ARBA" id="ARBA00009504"/>
    </source>
</evidence>
<dbReference type="InterPro" id="IPR029064">
    <property type="entry name" value="Ribosomal_eL30-like_sf"/>
</dbReference>
<name>A0A292Q550_9PEZI</name>
<reference evidence="9" key="1">
    <citation type="submission" date="2015-10" db="EMBL/GenBank/DDBJ databases">
        <authorList>
            <person name="Regsiter A."/>
            <person name="william w."/>
        </authorList>
    </citation>
    <scope>NUCLEOTIDE SEQUENCE</scope>
    <source>
        <strain evidence="9">Montdore</strain>
    </source>
</reference>